<evidence type="ECO:0000313" key="1">
    <source>
        <dbReference type="EMBL" id="KAK2957317.1"/>
    </source>
</evidence>
<comment type="caution">
    <text evidence="1">The sequence shown here is derived from an EMBL/GenBank/DDBJ whole genome shotgun (WGS) entry which is preliminary data.</text>
</comment>
<evidence type="ECO:0008006" key="3">
    <source>
        <dbReference type="Google" id="ProtNLM"/>
    </source>
</evidence>
<reference evidence="1 2" key="1">
    <citation type="journal article" date="2022" name="bioRxiv">
        <title>Genomics of Preaxostyla Flagellates Illuminates Evolutionary Transitions and the Path Towards Mitochondrial Loss.</title>
        <authorList>
            <person name="Novak L.V.F."/>
            <person name="Treitli S.C."/>
            <person name="Pyrih J."/>
            <person name="Halakuc P."/>
            <person name="Pipaliya S.V."/>
            <person name="Vacek V."/>
            <person name="Brzon O."/>
            <person name="Soukal P."/>
            <person name="Eme L."/>
            <person name="Dacks J.B."/>
            <person name="Karnkowska A."/>
            <person name="Elias M."/>
            <person name="Hampl V."/>
        </authorList>
    </citation>
    <scope>NUCLEOTIDE SEQUENCE [LARGE SCALE GENOMIC DNA]</scope>
    <source>
        <strain evidence="1">NAU3</strain>
        <tissue evidence="1">Gut</tissue>
    </source>
</reference>
<dbReference type="Proteomes" id="UP001281761">
    <property type="component" value="Unassembled WGS sequence"/>
</dbReference>
<keyword evidence="2" id="KW-1185">Reference proteome</keyword>
<gene>
    <name evidence="1" type="ORF">BLNAU_7695</name>
</gene>
<accession>A0ABQ9Y0P9</accession>
<evidence type="ECO:0000313" key="2">
    <source>
        <dbReference type="Proteomes" id="UP001281761"/>
    </source>
</evidence>
<name>A0ABQ9Y0P9_9EUKA</name>
<organism evidence="1 2">
    <name type="scientific">Blattamonas nauphoetae</name>
    <dbReference type="NCBI Taxonomy" id="2049346"/>
    <lineage>
        <taxon>Eukaryota</taxon>
        <taxon>Metamonada</taxon>
        <taxon>Preaxostyla</taxon>
        <taxon>Oxymonadida</taxon>
        <taxon>Blattamonas</taxon>
    </lineage>
</organism>
<dbReference type="EMBL" id="JARBJD010000047">
    <property type="protein sequence ID" value="KAK2957317.1"/>
    <property type="molecule type" value="Genomic_DNA"/>
</dbReference>
<protein>
    <recommendedName>
        <fullName evidence="3">Galectin</fullName>
    </recommendedName>
</protein>
<sequence length="104" mass="11560">MPTLPKIGQTLGINVNRSLNHNYSSSHSKGCSLINLKEGDCVRMEAYLDSTPRTVQFFVNGHHTIPYPALIPSSVRIGCSVWGQGTLFRIDNISRFSQPTPFCH</sequence>
<proteinExistence type="predicted"/>